<keyword evidence="4" id="KW-1185">Reference proteome</keyword>
<dbReference type="InterPro" id="IPR045107">
    <property type="entry name" value="SAC3/GANP/THP3"/>
</dbReference>
<dbReference type="RefSeq" id="XP_038058118.1">
    <property type="nucleotide sequence ID" value="XM_038202190.1"/>
</dbReference>
<dbReference type="Pfam" id="PF03399">
    <property type="entry name" value="SAC3_GANP"/>
    <property type="match status" value="1"/>
</dbReference>
<dbReference type="GO" id="GO:0005813">
    <property type="term" value="C:centrosome"/>
    <property type="evidence" value="ECO:0007669"/>
    <property type="project" value="TreeGrafter"/>
</dbReference>
<name>A0A914A2P7_PATMI</name>
<reference evidence="3" key="1">
    <citation type="submission" date="2022-11" db="UniProtKB">
        <authorList>
            <consortium name="EnsemblMetazoa"/>
        </authorList>
    </citation>
    <scope>IDENTIFICATION</scope>
</reference>
<feature type="region of interest" description="Disordered" evidence="1">
    <location>
        <begin position="353"/>
        <end position="373"/>
    </location>
</feature>
<evidence type="ECO:0000256" key="1">
    <source>
        <dbReference type="SAM" id="MobiDB-lite"/>
    </source>
</evidence>
<dbReference type="GO" id="GO:0051298">
    <property type="term" value="P:centrosome duplication"/>
    <property type="evidence" value="ECO:0007669"/>
    <property type="project" value="TreeGrafter"/>
</dbReference>
<dbReference type="Proteomes" id="UP000887568">
    <property type="component" value="Unplaced"/>
</dbReference>
<dbReference type="PANTHER" id="PTHR12436:SF38">
    <property type="entry name" value="SAC3 DOMAIN-CONTAINING PROTEIN 1"/>
    <property type="match status" value="1"/>
</dbReference>
<dbReference type="OrthoDB" id="264795at2759"/>
<sequence>MKMNRTCEIQGTCMDMSPEQERKMRELQMRLHPLEMVPGTEDSKRPKADPSATIKEYSRPAAGKADAFSSDLRPPDVLLKTVHYMISRVVPRTDYRYVKLYDFVFDRLRSVRQDLVIQRAIGTSCVQILEIAVRFHLYSGYRLCTEPVAHYDSKINSDHTQECLKRLLILYQNADLEGALISNNREEFEALYLLFNLGSTEALHHIIWLPKKIRQHPSIKLALCIHSAYLQGNFLRVWRLASKCGYIQSCVLHRHLQEIRRRTLLILNTAYSSKNLRFPVSVLSKWLMFDTEEESVEFCQFHGLRVDEKGVQFQKGSPTFVESPQPQPYMCNRLVDCKQGKVKVHDLIMGHTDGGHGIASTEDKDGSSAQTCR</sequence>
<dbReference type="GO" id="GO:0005819">
    <property type="term" value="C:spindle"/>
    <property type="evidence" value="ECO:0007669"/>
    <property type="project" value="TreeGrafter"/>
</dbReference>
<dbReference type="GeneID" id="119729577"/>
<evidence type="ECO:0000313" key="4">
    <source>
        <dbReference type="Proteomes" id="UP000887568"/>
    </source>
</evidence>
<dbReference type="GO" id="GO:0051225">
    <property type="term" value="P:spindle assembly"/>
    <property type="evidence" value="ECO:0007669"/>
    <property type="project" value="TreeGrafter"/>
</dbReference>
<proteinExistence type="predicted"/>
<dbReference type="PANTHER" id="PTHR12436">
    <property type="entry name" value="80 KDA MCM3-ASSOCIATED PROTEIN"/>
    <property type="match status" value="1"/>
</dbReference>
<dbReference type="OMA" id="IFTHAYN"/>
<dbReference type="Gene3D" id="1.25.40.990">
    <property type="match status" value="1"/>
</dbReference>
<evidence type="ECO:0000313" key="3">
    <source>
        <dbReference type="EnsemblMetazoa" id="XP_038058118.1"/>
    </source>
</evidence>
<dbReference type="GO" id="GO:0005634">
    <property type="term" value="C:nucleus"/>
    <property type="evidence" value="ECO:0007669"/>
    <property type="project" value="TreeGrafter"/>
</dbReference>
<dbReference type="AlphaFoldDB" id="A0A914A2P7"/>
<dbReference type="InterPro" id="IPR005062">
    <property type="entry name" value="SAC3/GANP/THP3_conserved"/>
</dbReference>
<feature type="domain" description="SAC3/GANP/THP3 conserved" evidence="2">
    <location>
        <begin position="16"/>
        <end position="307"/>
    </location>
</feature>
<accession>A0A914A2P7</accession>
<evidence type="ECO:0000259" key="2">
    <source>
        <dbReference type="Pfam" id="PF03399"/>
    </source>
</evidence>
<dbReference type="EnsemblMetazoa" id="XM_038202190.1">
    <property type="protein sequence ID" value="XP_038058118.1"/>
    <property type="gene ID" value="LOC119729577"/>
</dbReference>
<organism evidence="3 4">
    <name type="scientific">Patiria miniata</name>
    <name type="common">Bat star</name>
    <name type="synonym">Asterina miniata</name>
    <dbReference type="NCBI Taxonomy" id="46514"/>
    <lineage>
        <taxon>Eukaryota</taxon>
        <taxon>Metazoa</taxon>
        <taxon>Echinodermata</taxon>
        <taxon>Eleutherozoa</taxon>
        <taxon>Asterozoa</taxon>
        <taxon>Asteroidea</taxon>
        <taxon>Valvatacea</taxon>
        <taxon>Valvatida</taxon>
        <taxon>Asterinidae</taxon>
        <taxon>Patiria</taxon>
    </lineage>
</organism>
<protein>
    <recommendedName>
        <fullName evidence="2">SAC3/GANP/THP3 conserved domain-containing protein</fullName>
    </recommendedName>
</protein>
<feature type="region of interest" description="Disordered" evidence="1">
    <location>
        <begin position="36"/>
        <end position="55"/>
    </location>
</feature>